<comment type="catalytic activity">
    <reaction evidence="1">
        <text>ATP + protein L-histidine = ADP + protein N-phospho-L-histidine.</text>
        <dbReference type="EC" id="2.7.13.3"/>
    </reaction>
</comment>
<dbReference type="AlphaFoldDB" id="A0AAD5YHY0"/>
<feature type="domain" description="Histidine kinase" evidence="7">
    <location>
        <begin position="254"/>
        <end position="493"/>
    </location>
</feature>
<keyword evidence="3" id="KW-0808">Transferase</keyword>
<dbReference type="SMART" id="SM00387">
    <property type="entry name" value="HATPase_c"/>
    <property type="match status" value="1"/>
</dbReference>
<evidence type="ECO:0000256" key="2">
    <source>
        <dbReference type="ARBA" id="ARBA00012438"/>
    </source>
</evidence>
<evidence type="ECO:0000256" key="1">
    <source>
        <dbReference type="ARBA" id="ARBA00000085"/>
    </source>
</evidence>
<organism evidence="9 10">
    <name type="scientific">Meripilus lineatus</name>
    <dbReference type="NCBI Taxonomy" id="2056292"/>
    <lineage>
        <taxon>Eukaryota</taxon>
        <taxon>Fungi</taxon>
        <taxon>Dikarya</taxon>
        <taxon>Basidiomycota</taxon>
        <taxon>Agaricomycotina</taxon>
        <taxon>Agaricomycetes</taxon>
        <taxon>Polyporales</taxon>
        <taxon>Meripilaceae</taxon>
        <taxon>Meripilus</taxon>
    </lineage>
</organism>
<dbReference type="GO" id="GO:0009927">
    <property type="term" value="F:histidine phosphotransfer kinase activity"/>
    <property type="evidence" value="ECO:0007669"/>
    <property type="project" value="TreeGrafter"/>
</dbReference>
<dbReference type="PANTHER" id="PTHR43047">
    <property type="entry name" value="TWO-COMPONENT HISTIDINE PROTEIN KINASE"/>
    <property type="match status" value="1"/>
</dbReference>
<evidence type="ECO:0000256" key="6">
    <source>
        <dbReference type="SAM" id="MobiDB-lite"/>
    </source>
</evidence>
<dbReference type="InterPro" id="IPR036097">
    <property type="entry name" value="HisK_dim/P_sf"/>
</dbReference>
<dbReference type="Gene3D" id="1.10.287.130">
    <property type="match status" value="1"/>
</dbReference>
<dbReference type="Proteomes" id="UP001212997">
    <property type="component" value="Unassembled WGS sequence"/>
</dbReference>
<comment type="caution">
    <text evidence="9">The sequence shown here is derived from an EMBL/GenBank/DDBJ whole genome shotgun (WGS) entry which is preliminary data.</text>
</comment>
<dbReference type="GO" id="GO:0000155">
    <property type="term" value="F:phosphorelay sensor kinase activity"/>
    <property type="evidence" value="ECO:0007669"/>
    <property type="project" value="InterPro"/>
</dbReference>
<dbReference type="EMBL" id="JANAWD010000250">
    <property type="protein sequence ID" value="KAJ3482926.1"/>
    <property type="molecule type" value="Genomic_DNA"/>
</dbReference>
<dbReference type="Gene3D" id="3.30.565.10">
    <property type="entry name" value="Histidine kinase-like ATPase, C-terminal domain"/>
    <property type="match status" value="2"/>
</dbReference>
<evidence type="ECO:0000256" key="4">
    <source>
        <dbReference type="ARBA" id="ARBA00022777"/>
    </source>
</evidence>
<sequence length="890" mass="96912">MEQFTRECLEVDNNANSGSVKVNGIETGGVGGNVHANDRKKADMNAVTSAKDSIKRPEYNDGNSKKSELFTSGSGASMERIYESAARLVKRTLDVEGAIVLDVSHADVLETFGAESSTLISIHSADTAPVPQGQQIQGKVPGGVNGTVLGAGRTTTRPLCAEEHAKLQEFFEKFPNGKISEGVVPAALRCFLPSRIQYALSVPIFNIDKRPFAVLCAYSTGERTTPFLEGHELSYLRAIGYLPALAASWAVEECISHELRTPLHGILASAELLSETELDHSQASFLQTVQACGMSLVETVNHVLDFTKLSGNAKAGGVENIIQRSKVDLMQLVEEATEGCWIGHRARMFTSEIGSVYSPPKQDRQAAVVVPQQVETVIDIAHNARGWTVNCERGGIRRVLMNLFGNSLKFTSDGYVHVMLRQLPPVSDQPANTVKIELSVIDTGKENPLQTGTGLGLAIVHSIVRSSSVDGKVDVWSAEGVGTEIKVTFTAETVESDEVSNGDQELVKLYNSLKCPKISLLGFDSPHKGVKLMRDVLSAQIADRWGFQMAGDDEDGRIAIINEDYSPLVKAIEEKDVKRSFLVLSSRRGEGPLVNLVSDYDHLGGFARIVYKPVGPCKIFNTFKNCLHAMNVSETSRSKGLIGPYTSNGTLDGAFVKETENRDMFFGTIPRRFSDEGGPKSHPMRPPMAPRAITTHPLTTWSHASSGDEQEQTELERPSDSSVFVQSPSSPTIAVGNGGTLLKVAVREADQAGRIRVLVVEDNTILRNLLVKWLKNKGYDYREAVDGLDGVRVFEDFGPFDVVLVDLSMPVLDGIGATSRMREIEATRQHQHSSSNGEQCPPKRSRILALTGMSSLEDKRRAFEAGVDGYLVKPVGFKTLDSMFQKLGFS</sequence>
<keyword evidence="10" id="KW-1185">Reference proteome</keyword>
<proteinExistence type="predicted"/>
<name>A0AAD5YHY0_9APHY</name>
<keyword evidence="5" id="KW-0597">Phosphoprotein</keyword>
<dbReference type="Pfam" id="PF02518">
    <property type="entry name" value="HATPase_c"/>
    <property type="match status" value="1"/>
</dbReference>
<feature type="compositionally biased region" description="Basic and acidic residues" evidence="6">
    <location>
        <begin position="52"/>
        <end position="68"/>
    </location>
</feature>
<dbReference type="EC" id="2.7.13.3" evidence="2"/>
<feature type="modified residue" description="4-aspartylphosphate" evidence="5">
    <location>
        <position position="806"/>
    </location>
</feature>
<dbReference type="InterPro" id="IPR003594">
    <property type="entry name" value="HATPase_dom"/>
</dbReference>
<accession>A0AAD5YHY0</accession>
<evidence type="ECO:0000313" key="10">
    <source>
        <dbReference type="Proteomes" id="UP001212997"/>
    </source>
</evidence>
<dbReference type="InterPro" id="IPR005467">
    <property type="entry name" value="His_kinase_dom"/>
</dbReference>
<dbReference type="InterPro" id="IPR001789">
    <property type="entry name" value="Sig_transdc_resp-reg_receiver"/>
</dbReference>
<evidence type="ECO:0000259" key="7">
    <source>
        <dbReference type="PROSITE" id="PS50109"/>
    </source>
</evidence>
<reference evidence="9" key="1">
    <citation type="submission" date="2022-07" db="EMBL/GenBank/DDBJ databases">
        <title>Genome Sequence of Physisporinus lineatus.</title>
        <authorList>
            <person name="Buettner E."/>
        </authorList>
    </citation>
    <scope>NUCLEOTIDE SEQUENCE</scope>
    <source>
        <strain evidence="9">VT162</strain>
    </source>
</reference>
<dbReference type="GO" id="GO:0005886">
    <property type="term" value="C:plasma membrane"/>
    <property type="evidence" value="ECO:0007669"/>
    <property type="project" value="TreeGrafter"/>
</dbReference>
<protein>
    <recommendedName>
        <fullName evidence="2">histidine kinase</fullName>
        <ecNumber evidence="2">2.7.13.3</ecNumber>
    </recommendedName>
</protein>
<keyword evidence="4" id="KW-0418">Kinase</keyword>
<feature type="region of interest" description="Disordered" evidence="6">
    <location>
        <begin position="48"/>
        <end position="73"/>
    </location>
</feature>
<dbReference type="SUPFAM" id="SSF47384">
    <property type="entry name" value="Homodimeric domain of signal transducing histidine kinase"/>
    <property type="match status" value="1"/>
</dbReference>
<dbReference type="CDD" id="cd17546">
    <property type="entry name" value="REC_hyHK_CKI1_RcsC-like"/>
    <property type="match status" value="1"/>
</dbReference>
<dbReference type="InterPro" id="IPR003661">
    <property type="entry name" value="HisK_dim/P_dom"/>
</dbReference>
<evidence type="ECO:0000313" key="9">
    <source>
        <dbReference type="EMBL" id="KAJ3482926.1"/>
    </source>
</evidence>
<dbReference type="SMART" id="SM00388">
    <property type="entry name" value="HisKA"/>
    <property type="match status" value="1"/>
</dbReference>
<evidence type="ECO:0000256" key="5">
    <source>
        <dbReference type="PROSITE-ProRule" id="PRU00169"/>
    </source>
</evidence>
<dbReference type="SUPFAM" id="SSF52172">
    <property type="entry name" value="CheY-like"/>
    <property type="match status" value="1"/>
</dbReference>
<dbReference type="InterPro" id="IPR011006">
    <property type="entry name" value="CheY-like_superfamily"/>
</dbReference>
<evidence type="ECO:0000259" key="8">
    <source>
        <dbReference type="PROSITE" id="PS50110"/>
    </source>
</evidence>
<feature type="compositionally biased region" description="Polar residues" evidence="6">
    <location>
        <begin position="696"/>
        <end position="707"/>
    </location>
</feature>
<dbReference type="PROSITE" id="PS50110">
    <property type="entry name" value="RESPONSE_REGULATORY"/>
    <property type="match status" value="1"/>
</dbReference>
<dbReference type="SUPFAM" id="SSF55874">
    <property type="entry name" value="ATPase domain of HSP90 chaperone/DNA topoisomerase II/histidine kinase"/>
    <property type="match status" value="1"/>
</dbReference>
<dbReference type="CDD" id="cd00082">
    <property type="entry name" value="HisKA"/>
    <property type="match status" value="1"/>
</dbReference>
<dbReference type="PANTHER" id="PTHR43047:SF72">
    <property type="entry name" value="OSMOSENSING HISTIDINE PROTEIN KINASE SLN1"/>
    <property type="match status" value="1"/>
</dbReference>
<feature type="domain" description="Response regulatory" evidence="8">
    <location>
        <begin position="756"/>
        <end position="888"/>
    </location>
</feature>
<gene>
    <name evidence="9" type="ORF">NLI96_g6657</name>
</gene>
<dbReference type="SMART" id="SM00448">
    <property type="entry name" value="REC"/>
    <property type="match status" value="1"/>
</dbReference>
<dbReference type="PROSITE" id="PS50109">
    <property type="entry name" value="HIS_KIN"/>
    <property type="match status" value="1"/>
</dbReference>
<feature type="compositionally biased region" description="Low complexity" evidence="6">
    <location>
        <begin position="720"/>
        <end position="730"/>
    </location>
</feature>
<feature type="region of interest" description="Disordered" evidence="6">
    <location>
        <begin position="670"/>
        <end position="730"/>
    </location>
</feature>
<dbReference type="Pfam" id="PF00072">
    <property type="entry name" value="Response_reg"/>
    <property type="match status" value="1"/>
</dbReference>
<dbReference type="Gene3D" id="3.40.50.2300">
    <property type="match status" value="1"/>
</dbReference>
<dbReference type="InterPro" id="IPR036890">
    <property type="entry name" value="HATPase_C_sf"/>
</dbReference>
<dbReference type="Pfam" id="PF00512">
    <property type="entry name" value="HisKA"/>
    <property type="match status" value="1"/>
</dbReference>
<evidence type="ECO:0000256" key="3">
    <source>
        <dbReference type="ARBA" id="ARBA00022679"/>
    </source>
</evidence>